<name>A0A641AH58_9ACTN</name>
<dbReference type="AlphaFoldDB" id="A0A641AH58"/>
<feature type="transmembrane region" description="Helical" evidence="1">
    <location>
        <begin position="12"/>
        <end position="36"/>
    </location>
</feature>
<sequence>MGPPRPGTRWLAAAAVLGLAHALVSLLWLFGSPWLLDTVGGQLERWGREGGAVVRLALLCVVLAKVTAVGALWLAVQRRGRFERLVAGVAGAVLTVYGGVLTIAGIAIVCFGAADISRSSDPRALRWHAFFWDPWFLLWGACTLAALRASRRR</sequence>
<keyword evidence="1" id="KW-0472">Membrane</keyword>
<proteinExistence type="predicted"/>
<organism evidence="2 3">
    <name type="scientific">Aeromicrobium fastidiosum</name>
    <dbReference type="NCBI Taxonomy" id="52699"/>
    <lineage>
        <taxon>Bacteria</taxon>
        <taxon>Bacillati</taxon>
        <taxon>Actinomycetota</taxon>
        <taxon>Actinomycetes</taxon>
        <taxon>Propionibacteriales</taxon>
        <taxon>Nocardioidaceae</taxon>
        <taxon>Aeromicrobium</taxon>
    </lineage>
</organism>
<feature type="transmembrane region" description="Helical" evidence="1">
    <location>
        <begin position="56"/>
        <end position="76"/>
    </location>
</feature>
<keyword evidence="3" id="KW-1185">Reference proteome</keyword>
<dbReference type="InterPro" id="IPR025058">
    <property type="entry name" value="DUF3995"/>
</dbReference>
<dbReference type="RefSeq" id="WP_129185944.1">
    <property type="nucleotide sequence ID" value="NZ_JBHSAH010000003.1"/>
</dbReference>
<reference evidence="2" key="1">
    <citation type="submission" date="2019-09" db="EMBL/GenBank/DDBJ databases">
        <authorList>
            <person name="Li J."/>
        </authorList>
    </citation>
    <scope>NUCLEOTIDE SEQUENCE [LARGE SCALE GENOMIC DNA]</scope>
    <source>
        <strain evidence="2">NRBC 14897</strain>
    </source>
</reference>
<dbReference type="EMBL" id="SDPP02000008">
    <property type="protein sequence ID" value="KAA1372240.1"/>
    <property type="molecule type" value="Genomic_DNA"/>
</dbReference>
<feature type="transmembrane region" description="Helical" evidence="1">
    <location>
        <begin position="88"/>
        <end position="114"/>
    </location>
</feature>
<comment type="caution">
    <text evidence="2">The sequence shown here is derived from an EMBL/GenBank/DDBJ whole genome shotgun (WGS) entry which is preliminary data.</text>
</comment>
<dbReference type="Pfam" id="PF13160">
    <property type="entry name" value="DUF3995"/>
    <property type="match status" value="1"/>
</dbReference>
<dbReference type="OrthoDB" id="3732080at2"/>
<dbReference type="Proteomes" id="UP001515100">
    <property type="component" value="Unassembled WGS sequence"/>
</dbReference>
<evidence type="ECO:0000256" key="1">
    <source>
        <dbReference type="SAM" id="Phobius"/>
    </source>
</evidence>
<evidence type="ECO:0000313" key="3">
    <source>
        <dbReference type="Proteomes" id="UP001515100"/>
    </source>
</evidence>
<keyword evidence="1" id="KW-1133">Transmembrane helix</keyword>
<accession>A0A641AH58</accession>
<gene>
    <name evidence="2" type="ORF">ESP62_019320</name>
</gene>
<evidence type="ECO:0000313" key="2">
    <source>
        <dbReference type="EMBL" id="KAA1372240.1"/>
    </source>
</evidence>
<protein>
    <submittedName>
        <fullName evidence="2">DUF3995 domain-containing protein</fullName>
    </submittedName>
</protein>
<feature type="transmembrane region" description="Helical" evidence="1">
    <location>
        <begin position="129"/>
        <end position="147"/>
    </location>
</feature>
<keyword evidence="1" id="KW-0812">Transmembrane</keyword>